<dbReference type="RefSeq" id="WP_220197030.1">
    <property type="nucleotide sequence ID" value="NZ_BNJF01000003.1"/>
</dbReference>
<dbReference type="Proteomes" id="UP000612362">
    <property type="component" value="Unassembled WGS sequence"/>
</dbReference>
<evidence type="ECO:0000313" key="2">
    <source>
        <dbReference type="Proteomes" id="UP000612362"/>
    </source>
</evidence>
<reference evidence="1" key="1">
    <citation type="submission" date="2020-10" db="EMBL/GenBank/DDBJ databases">
        <title>Taxonomic study of unclassified bacteria belonging to the class Ktedonobacteria.</title>
        <authorList>
            <person name="Yabe S."/>
            <person name="Wang C.M."/>
            <person name="Zheng Y."/>
            <person name="Sakai Y."/>
            <person name="Cavaletti L."/>
            <person name="Monciardini P."/>
            <person name="Donadio S."/>
        </authorList>
    </citation>
    <scope>NUCLEOTIDE SEQUENCE</scope>
    <source>
        <strain evidence="1">SOSP1-1</strain>
    </source>
</reference>
<name>A0A8J3MWP1_9CHLR</name>
<comment type="caution">
    <text evidence="1">The sequence shown here is derived from an EMBL/GenBank/DDBJ whole genome shotgun (WGS) entry which is preliminary data.</text>
</comment>
<protein>
    <submittedName>
        <fullName evidence="1">Uncharacterized protein</fullName>
    </submittedName>
</protein>
<proteinExistence type="predicted"/>
<dbReference type="AlphaFoldDB" id="A0A8J3MWP1"/>
<sequence length="68" mass="7622">MPAAVGQLRLLKHAQAISESAVLFTEQYEVMAKIEIRGQVRLEDTTTCLVLDWVTVSQLDDMFDLLGL</sequence>
<keyword evidence="2" id="KW-1185">Reference proteome</keyword>
<accession>A0A8J3MWP1</accession>
<dbReference type="EMBL" id="BNJF01000003">
    <property type="protein sequence ID" value="GHO47795.1"/>
    <property type="molecule type" value="Genomic_DNA"/>
</dbReference>
<gene>
    <name evidence="1" type="ORF">KSX_59580</name>
</gene>
<evidence type="ECO:0000313" key="1">
    <source>
        <dbReference type="EMBL" id="GHO47795.1"/>
    </source>
</evidence>
<organism evidence="1 2">
    <name type="scientific">Ktedonospora formicarum</name>
    <dbReference type="NCBI Taxonomy" id="2778364"/>
    <lineage>
        <taxon>Bacteria</taxon>
        <taxon>Bacillati</taxon>
        <taxon>Chloroflexota</taxon>
        <taxon>Ktedonobacteria</taxon>
        <taxon>Ktedonobacterales</taxon>
        <taxon>Ktedonobacteraceae</taxon>
        <taxon>Ktedonospora</taxon>
    </lineage>
</organism>